<dbReference type="SUPFAM" id="SSF51556">
    <property type="entry name" value="Metallo-dependent hydrolases"/>
    <property type="match status" value="1"/>
</dbReference>
<dbReference type="AlphaFoldDB" id="A0A2N5M0L6"/>
<dbReference type="SUPFAM" id="SSF51338">
    <property type="entry name" value="Composite domain of metallo-dependent hydrolases"/>
    <property type="match status" value="1"/>
</dbReference>
<reference evidence="2 3" key="1">
    <citation type="submission" date="2017-11" db="EMBL/GenBank/DDBJ databases">
        <title>Comparitive Functional Genomics of Dry Heat Resistant strains isolated from the Viking Spacecraft.</title>
        <authorList>
            <person name="Seuylemezian A."/>
            <person name="Cooper K."/>
            <person name="Vaishampayan P."/>
        </authorList>
    </citation>
    <scope>NUCLEOTIDE SEQUENCE [LARGE SCALE GENOMIC DNA]</scope>
    <source>
        <strain evidence="2 3">V1-29</strain>
    </source>
</reference>
<sequence length="531" mass="59456">MTITLWHSGTIYTMREENEKAEAVLTDGTRVFDTGDLDGLLSKYGESIERKIDLEGKTMLPGLVDSHMHLIGHGEKLMRLNLSGMKSREDVLHSLEHQCSQFSDNEWIIAEGWNENEWSSPELILSDDLDRIAPNHPLLIKRVCRHALVLNSKAMEVLNLSATMDEITGGVIGRYENGSLNGLFKDSAQDFVLKLLPPVSDEYLRKSMRTAIQDCHRLGLTGVHTEDLNYYSGFQPVYNTFLKVIEEEGLALKAHLLVHHGVVDEMQEKGYKFKTTEGLVEFGPMKIFADGSLGGRTALLGHPYQDDPATNGVAIHTPEKLKELVKKAREYQMPVAVHAIGDLAFEYLLDAIEEFPPAPGQRDRLIHAQILRRELIDRAKELPVVLDIQPLFVTSDFPWVIDRVGSDHMKYNYAWKTLLDEGLACAGGSDAPIEELNPILGIYAAVYRTKLNGDPAVYGEQERLSMYEAISLYTRGSAIAANKEHETGMIQRGFSADFTVLDKDPFSITQEALLNTRAVMTVINGEIVYEV</sequence>
<dbReference type="Proteomes" id="UP000234748">
    <property type="component" value="Unassembled WGS sequence"/>
</dbReference>
<evidence type="ECO:0000313" key="2">
    <source>
        <dbReference type="EMBL" id="PLT27823.1"/>
    </source>
</evidence>
<dbReference type="RefSeq" id="WP_101645495.1">
    <property type="nucleotide sequence ID" value="NZ_PGUY01000076.1"/>
</dbReference>
<keyword evidence="3" id="KW-1185">Reference proteome</keyword>
<dbReference type="InterPro" id="IPR013108">
    <property type="entry name" value="Amidohydro_3"/>
</dbReference>
<name>A0A2N5M0L6_9BACI</name>
<dbReference type="InterPro" id="IPR032466">
    <property type="entry name" value="Metal_Hydrolase"/>
</dbReference>
<dbReference type="InterPro" id="IPR033932">
    <property type="entry name" value="YtcJ-like"/>
</dbReference>
<dbReference type="Gene3D" id="2.30.40.10">
    <property type="entry name" value="Urease, subunit C, domain 1"/>
    <property type="match status" value="1"/>
</dbReference>
<keyword evidence="2" id="KW-0378">Hydrolase</keyword>
<evidence type="ECO:0000259" key="1">
    <source>
        <dbReference type="Pfam" id="PF07969"/>
    </source>
</evidence>
<accession>A0A2N5M0L6</accession>
<proteinExistence type="predicted"/>
<protein>
    <submittedName>
        <fullName evidence="2">Amidohydrolase</fullName>
    </submittedName>
</protein>
<dbReference type="Pfam" id="PF07969">
    <property type="entry name" value="Amidohydro_3"/>
    <property type="match status" value="1"/>
</dbReference>
<dbReference type="Gene3D" id="3.10.310.70">
    <property type="match status" value="1"/>
</dbReference>
<dbReference type="EMBL" id="PGUY01000076">
    <property type="protein sequence ID" value="PLT27823.1"/>
    <property type="molecule type" value="Genomic_DNA"/>
</dbReference>
<gene>
    <name evidence="2" type="ORF">CUU66_21785</name>
</gene>
<dbReference type="GO" id="GO:0016810">
    <property type="term" value="F:hydrolase activity, acting on carbon-nitrogen (but not peptide) bonds"/>
    <property type="evidence" value="ECO:0007669"/>
    <property type="project" value="InterPro"/>
</dbReference>
<comment type="caution">
    <text evidence="2">The sequence shown here is derived from an EMBL/GenBank/DDBJ whole genome shotgun (WGS) entry which is preliminary data.</text>
</comment>
<feature type="domain" description="Amidohydrolase 3" evidence="1">
    <location>
        <begin position="52"/>
        <end position="529"/>
    </location>
</feature>
<dbReference type="Gene3D" id="3.20.20.140">
    <property type="entry name" value="Metal-dependent hydrolases"/>
    <property type="match status" value="1"/>
</dbReference>
<dbReference type="PANTHER" id="PTHR22642:SF2">
    <property type="entry name" value="PROTEIN LONG AFTER FAR-RED 3"/>
    <property type="match status" value="1"/>
</dbReference>
<dbReference type="OrthoDB" id="9767366at2"/>
<dbReference type="InterPro" id="IPR011059">
    <property type="entry name" value="Metal-dep_hydrolase_composite"/>
</dbReference>
<dbReference type="CDD" id="cd01300">
    <property type="entry name" value="YtcJ_like"/>
    <property type="match status" value="1"/>
</dbReference>
<organism evidence="2 3">
    <name type="scientific">Peribacillus deserti</name>
    <dbReference type="NCBI Taxonomy" id="673318"/>
    <lineage>
        <taxon>Bacteria</taxon>
        <taxon>Bacillati</taxon>
        <taxon>Bacillota</taxon>
        <taxon>Bacilli</taxon>
        <taxon>Bacillales</taxon>
        <taxon>Bacillaceae</taxon>
        <taxon>Peribacillus</taxon>
    </lineage>
</organism>
<evidence type="ECO:0000313" key="3">
    <source>
        <dbReference type="Proteomes" id="UP000234748"/>
    </source>
</evidence>
<dbReference type="PANTHER" id="PTHR22642">
    <property type="entry name" value="IMIDAZOLONEPROPIONASE"/>
    <property type="match status" value="1"/>
</dbReference>